<gene>
    <name evidence="1" type="ORF">BTN85_1634</name>
</gene>
<dbReference type="PANTHER" id="PTHR36155">
    <property type="entry name" value="BLL5354 PROTEIN"/>
    <property type="match status" value="1"/>
</dbReference>
<dbReference type="GO" id="GO:0016301">
    <property type="term" value="F:kinase activity"/>
    <property type="evidence" value="ECO:0007669"/>
    <property type="project" value="UniProtKB-KW"/>
</dbReference>
<reference evidence="1" key="1">
    <citation type="submission" date="2016-12" db="EMBL/GenBank/DDBJ databases">
        <title>Discovery of methanogenic haloarchaea.</title>
        <authorList>
            <person name="Sorokin D.Y."/>
            <person name="Makarova K.S."/>
            <person name="Abbas B."/>
            <person name="Ferrer M."/>
            <person name="Golyshin P.N."/>
        </authorList>
    </citation>
    <scope>NUCLEOTIDE SEQUENCE [LARGE SCALE GENOMIC DNA]</scope>
    <source>
        <strain evidence="1">HMET1</strain>
    </source>
</reference>
<keyword evidence="1" id="KW-0808">Transferase</keyword>
<dbReference type="Pfam" id="PF04008">
    <property type="entry name" value="Adenosine_kin"/>
    <property type="match status" value="1"/>
</dbReference>
<keyword evidence="2" id="KW-1185">Reference proteome</keyword>
<accession>A0A1Q6DXP6</accession>
<dbReference type="SUPFAM" id="SSF103165">
    <property type="entry name" value="Ta1353-like"/>
    <property type="match status" value="1"/>
</dbReference>
<dbReference type="Gene3D" id="3.40.1520.10">
    <property type="entry name" value="Ta1353-like"/>
    <property type="match status" value="1"/>
</dbReference>
<evidence type="ECO:0000313" key="1">
    <source>
        <dbReference type="EMBL" id="OKY79127.1"/>
    </source>
</evidence>
<sequence length="160" mass="17866">MELKKVEVKKDDETNIIFGQSHFIKTVEDLYEVLSTNIGDGKFGLAFCEASGPKLVRKEGNDSRLEEKAAKNALNIGAGHSFIIHLKDCFPIQVLNQIKSVQEVVNIYAATANSLQVILTETDEGRGVLGVIDGNKPEGIEDEEDEEERIDFLKKINYKR</sequence>
<dbReference type="InterPro" id="IPR007153">
    <property type="entry name" value="Adenosine_kinase"/>
</dbReference>
<keyword evidence="1" id="KW-0418">Kinase</keyword>
<dbReference type="STRING" id="1903181.BTN85_1634"/>
<dbReference type="EMBL" id="MSDW01000001">
    <property type="protein sequence ID" value="OKY79127.1"/>
    <property type="molecule type" value="Genomic_DNA"/>
</dbReference>
<name>A0A1Q6DXP6_METT1</name>
<dbReference type="InParanoid" id="A0A1Q6DXP6"/>
<dbReference type="InterPro" id="IPR036902">
    <property type="entry name" value="Ta1353-like_sf"/>
</dbReference>
<proteinExistence type="predicted"/>
<dbReference type="AlphaFoldDB" id="A0A1Q6DXP6"/>
<protein>
    <submittedName>
        <fullName evidence="1">Adenosine/AMP kinase</fullName>
    </submittedName>
</protein>
<comment type="caution">
    <text evidence="1">The sequence shown here is derived from an EMBL/GenBank/DDBJ whole genome shotgun (WGS) entry which is preliminary data.</text>
</comment>
<evidence type="ECO:0000313" key="2">
    <source>
        <dbReference type="Proteomes" id="UP000185744"/>
    </source>
</evidence>
<dbReference type="Proteomes" id="UP000185744">
    <property type="component" value="Unassembled WGS sequence"/>
</dbReference>
<organism evidence="1 2">
    <name type="scientific">Methanohalarchaeum thermophilum</name>
    <dbReference type="NCBI Taxonomy" id="1903181"/>
    <lineage>
        <taxon>Archaea</taxon>
        <taxon>Methanobacteriati</taxon>
        <taxon>Methanobacteriota</taxon>
        <taxon>Methanonatronarchaeia</taxon>
        <taxon>Methanonatronarchaeales</taxon>
        <taxon>Methanonatronarchaeaceae</taxon>
        <taxon>Candidatus Methanohalarchaeum</taxon>
    </lineage>
</organism>
<dbReference type="PANTHER" id="PTHR36155:SF1">
    <property type="entry name" value="BLL5354 PROTEIN"/>
    <property type="match status" value="1"/>
</dbReference>